<dbReference type="Proteomes" id="UP000054544">
    <property type="component" value="Unassembled WGS sequence"/>
</dbReference>
<accession>A0A0D9NH13</accession>
<dbReference type="AlphaFoldDB" id="A0A0D9NH13"/>
<dbReference type="EMBL" id="KE385149">
    <property type="protein sequence ID" value="KJK73259.1"/>
    <property type="molecule type" value="Genomic_DNA"/>
</dbReference>
<name>A0A0D9NH13_METAN</name>
<reference evidence="2" key="1">
    <citation type="journal article" date="2014" name="BMC Genomics">
        <title>The genome sequence of the biocontrol fungus Metarhizium anisopliae and comparative genomics of Metarhizium species.</title>
        <authorList>
            <person name="Pattemore J.A."/>
            <person name="Hane J.K."/>
            <person name="Williams A.H."/>
            <person name="Wilson B.A."/>
            <person name="Stodart B.J."/>
            <person name="Ash G.J."/>
        </authorList>
    </citation>
    <scope>NUCLEOTIDE SEQUENCE [LARGE SCALE GENOMIC DNA]</scope>
    <source>
        <strain evidence="2">BRIP 53293</strain>
    </source>
</reference>
<protein>
    <submittedName>
        <fullName evidence="1">Uncharacterized protein</fullName>
    </submittedName>
</protein>
<sequence length="58" mass="6531">MKRIWGSLYTMEFTLGSLKSCELFLIGGPFRPLIRHPLCLRRPVAHAAGPTCDLRCSL</sequence>
<organism evidence="1 2">
    <name type="scientific">Metarhizium anisopliae BRIP 53293</name>
    <dbReference type="NCBI Taxonomy" id="1291518"/>
    <lineage>
        <taxon>Eukaryota</taxon>
        <taxon>Fungi</taxon>
        <taxon>Dikarya</taxon>
        <taxon>Ascomycota</taxon>
        <taxon>Pezizomycotina</taxon>
        <taxon>Sordariomycetes</taxon>
        <taxon>Hypocreomycetidae</taxon>
        <taxon>Hypocreales</taxon>
        <taxon>Clavicipitaceae</taxon>
        <taxon>Metarhizium</taxon>
    </lineage>
</organism>
<evidence type="ECO:0000313" key="1">
    <source>
        <dbReference type="EMBL" id="KJK73259.1"/>
    </source>
</evidence>
<gene>
    <name evidence="1" type="ORF">H634G_11736</name>
</gene>
<proteinExistence type="predicted"/>
<evidence type="ECO:0000313" key="2">
    <source>
        <dbReference type="Proteomes" id="UP000054544"/>
    </source>
</evidence>
<keyword evidence="2" id="KW-1185">Reference proteome</keyword>